<evidence type="ECO:0000256" key="1">
    <source>
        <dbReference type="ARBA" id="ARBA00009683"/>
    </source>
</evidence>
<evidence type="ECO:0000313" key="9">
    <source>
        <dbReference type="Proteomes" id="UP001140979"/>
    </source>
</evidence>
<evidence type="ECO:0000256" key="6">
    <source>
        <dbReference type="ARBA" id="ARBA00022929"/>
    </source>
</evidence>
<name>A0A9X4IPS6_9VIBR</name>
<dbReference type="AlphaFoldDB" id="A0A9X4IPS6"/>
<keyword evidence="4" id="KW-0808">Transferase</keyword>
<evidence type="ECO:0000256" key="4">
    <source>
        <dbReference type="ARBA" id="ARBA00022679"/>
    </source>
</evidence>
<dbReference type="InterPro" id="IPR035304">
    <property type="entry name" value="AHL_synthase"/>
</dbReference>
<dbReference type="EMBL" id="JAKNBA010000011">
    <property type="protein sequence ID" value="MDE1242141.1"/>
    <property type="molecule type" value="Genomic_DNA"/>
</dbReference>
<dbReference type="Pfam" id="PF17327">
    <property type="entry name" value="AHL_synthase"/>
    <property type="match status" value="1"/>
</dbReference>
<comment type="catalytic activity">
    <reaction evidence="7">
        <text>a fatty acyl-[ACP] + S-adenosyl-L-methionine = an N-acyl-L-homoserine lactone + S-methyl-5'-thioadenosine + holo-[ACP] + H(+)</text>
        <dbReference type="Rhea" id="RHEA:10096"/>
        <dbReference type="Rhea" id="RHEA-COMP:9685"/>
        <dbReference type="Rhea" id="RHEA-COMP:14125"/>
        <dbReference type="ChEBI" id="CHEBI:15378"/>
        <dbReference type="ChEBI" id="CHEBI:17509"/>
        <dbReference type="ChEBI" id="CHEBI:55474"/>
        <dbReference type="ChEBI" id="CHEBI:59789"/>
        <dbReference type="ChEBI" id="CHEBI:64479"/>
        <dbReference type="ChEBI" id="CHEBI:138651"/>
        <dbReference type="EC" id="2.3.1.184"/>
    </reaction>
</comment>
<dbReference type="RefSeq" id="WP_274683072.1">
    <property type="nucleotide sequence ID" value="NZ_JAKNBA010000011.1"/>
</dbReference>
<accession>A0A9X4IPS6</accession>
<keyword evidence="5" id="KW-0949">S-adenosyl-L-methionine</keyword>
<dbReference type="Proteomes" id="UP001140979">
    <property type="component" value="Unassembled WGS sequence"/>
</dbReference>
<keyword evidence="3" id="KW-0673">Quorum sensing</keyword>
<sequence length="396" mass="46685">MNIIKSIKKELSINKKINIENVFNITKQVEKDISNSICHDLLFSRLSITHQIDPSTKKLNIAGCVKSPAYKQSLTHKVANWPEEYHLLEKLIHREFLNLAQFWCEFEIHKIKSKYPESENNEYKKLPLLEEAYHSKIVEDIQSSRELYYTLHHTQPMSLSDAVLLMNLSTFIADKGWYEMLENLTISSTGRHFILLTKTNESISTIVGSARIQQWDERHNWLSFSPFFNNEDWQLCLPSDIRNRCLQTKIFKDNYVPNCDSVYSFEKNFIENILEKNRICEVIRLSVSGTDQECTFYLFLTQKYLMRELDKRGFSIAYTIIEQPWMMNFYQGLKLNSYFSSSYKNLNDTGRNTYKGFWIIPNLKTELNNTSFKNYKKIVIKNKGKKKQVSIGIYNV</sequence>
<evidence type="ECO:0000256" key="2">
    <source>
        <dbReference type="ARBA" id="ARBA00012340"/>
    </source>
</evidence>
<dbReference type="GO" id="GO:0009372">
    <property type="term" value="P:quorum sensing"/>
    <property type="evidence" value="ECO:0007669"/>
    <property type="project" value="UniProtKB-KW"/>
</dbReference>
<evidence type="ECO:0000256" key="5">
    <source>
        <dbReference type="ARBA" id="ARBA00022691"/>
    </source>
</evidence>
<evidence type="ECO:0000256" key="3">
    <source>
        <dbReference type="ARBA" id="ARBA00022654"/>
    </source>
</evidence>
<protein>
    <recommendedName>
        <fullName evidence="2">acyl-homoserine-lactone synthase</fullName>
        <ecNumber evidence="2">2.3.1.184</ecNumber>
    </recommendedName>
</protein>
<organism evidence="8 9">
    <name type="scientific">Vibrio aestuarianus</name>
    <dbReference type="NCBI Taxonomy" id="28171"/>
    <lineage>
        <taxon>Bacteria</taxon>
        <taxon>Pseudomonadati</taxon>
        <taxon>Pseudomonadota</taxon>
        <taxon>Gammaproteobacteria</taxon>
        <taxon>Vibrionales</taxon>
        <taxon>Vibrionaceae</taxon>
        <taxon>Vibrio</taxon>
    </lineage>
</organism>
<gene>
    <name evidence="8" type="ORF">L9W94_08265</name>
</gene>
<proteinExistence type="inferred from homology"/>
<evidence type="ECO:0000313" key="8">
    <source>
        <dbReference type="EMBL" id="MDE1242141.1"/>
    </source>
</evidence>
<comment type="similarity">
    <text evidence="1">Belongs to the LuxM / VanM family.</text>
</comment>
<dbReference type="EC" id="2.3.1.184" evidence="2"/>
<dbReference type="GO" id="GO:0061579">
    <property type="term" value="F:N-acyl homoserine lactone synthase activity"/>
    <property type="evidence" value="ECO:0007669"/>
    <property type="project" value="UniProtKB-EC"/>
</dbReference>
<comment type="caution">
    <text evidence="8">The sequence shown here is derived from an EMBL/GenBank/DDBJ whole genome shotgun (WGS) entry which is preliminary data.</text>
</comment>
<evidence type="ECO:0000256" key="7">
    <source>
        <dbReference type="ARBA" id="ARBA00048576"/>
    </source>
</evidence>
<keyword evidence="6" id="KW-0071">Autoinducer synthesis</keyword>
<reference evidence="8" key="1">
    <citation type="submission" date="2022-02" db="EMBL/GenBank/DDBJ databases">
        <title>Emergence and expansion in Europe of a Vibrio aestuarianus clonal complex pathogenic for oysters.</title>
        <authorList>
            <person name="Mesnil A."/>
            <person name="Travers M.-A."/>
        </authorList>
    </citation>
    <scope>NUCLEOTIDE SEQUENCE</scope>
    <source>
        <strain evidence="8">19_064_11T1</strain>
    </source>
</reference>